<dbReference type="PROSITE" id="PS50966">
    <property type="entry name" value="ZF_SWIM"/>
    <property type="match status" value="1"/>
</dbReference>
<comment type="caution">
    <text evidence="9">The sequence shown here is derived from an EMBL/GenBank/DDBJ whole genome shotgun (WGS) entry which is preliminary data.</text>
</comment>
<dbReference type="InterPro" id="IPR036875">
    <property type="entry name" value="Znf_CCHC_sf"/>
</dbReference>
<evidence type="ECO:0008006" key="11">
    <source>
        <dbReference type="Google" id="ProtNLM"/>
    </source>
</evidence>
<evidence type="ECO:0000256" key="5">
    <source>
        <dbReference type="SAM" id="MobiDB-lite"/>
    </source>
</evidence>
<feature type="compositionally biased region" description="Polar residues" evidence="5">
    <location>
        <begin position="1462"/>
        <end position="1484"/>
    </location>
</feature>
<dbReference type="InterPro" id="IPR007527">
    <property type="entry name" value="Znf_SWIM"/>
</dbReference>
<sequence length="2149" mass="245188">MKNRFVNANNVSAQLAGIPTLNGTNYAMWKESVEIVLGCMDLDHALRMERPNSTTENPNTDKIEKWDRSNRMCLMIMKRSIPSTFRGSITEGTNAKNFLKEIEQFFAKNAKTEASNTLMKLVTMRYKEKGNIREYIMEMSNLNGKLKELKLELSDDLLVHLILISLPAQFGQFVVSYNTQKDKWTLNELMSHLVQEEERLKRDKTESAYLASTFQDKKKKRAKGTAENVPKHKKHKKQDKEFTCFFCKKAGHIKKECSKYAAWREKHGKYLTFVCTEVNLAYVSEDTWWVDSGATAHITKGNKRKLNEDSAILWHKRLGHISKQRIQRLIDERILNSIDLTNFQVCVECIKGKQTNARRLGSNRATDVLELIHTDICGPFPTASWNGQRYFITFIDDYSRYGYLYLIHEKSQSLDVFKDFKAEVELQLGKKIKVVRSDRGGEYYGRYDGSGEQRPGPFALFLKECGIVPQYTMPGSPRMNGVAERRNRTLKDMVRSMISHTSLPEPLWGEALKTAVYILNRVPSKAVAKTPYELWTGKKPSLNHLHVWGCPAEARAYNPHERKLDSRTISCYFVGYPERSRGFKFYNPTTKSFFETGNARFLEDVEFGGEDKIRNVVFEEEEDQVHSSSIPTSAIDNDQVLIPIIVQDATPVQNTNEGVPLVQDNNEVPPTVEQTQQTQEVPLRRSNRERRSAIPDDYIAFLQEHETQIGIREDDPINSKEALSSSNSQKWIDAMADEMKSMKDNDVWDLVELPKDAKPIGYKWIFKTKKDLNGNIERYKARLVAKGFTQKEGIDYKETFSSVSSKDSFRTIMALVAHYDLELHQMDVKTAFLNGNIDETIYMTQPENFALGDPKSMVCRLKKSIYGLKQASRQWYLKFHQVITSFGYEVNLVEDCVYHKFSGSSVIFLILYVDDILIATNDLALLHDTKKFLAKHFEMKDLGDASFVLGIQILRDRSSGILRLSQRSYIDKVLDRFGMLDSKSGDTPIAKGDKFSLKQCPKNELEIKEMQKIPYASAVGSLMYAQVCTRPDIAFIVGVLGRYLSNPGMDHWRAAKRVMWYLKKTRDYMLTYRKSDSLEIVGYSDSDFGGCQYTGRSTSGYVYILAGGAISWKSVKQTLVASSTMAAEFVACYEASNHGIWLRNFITGLRIVKGVERPLKLFCDNNSAVLYSNNNRSSIKSKHIDIKFLVVKERVQNGQIMIEHIGTNSMLADPLTKALVPKAIRSPARYGTDTGAVPPTTPPRVTGTWKTDVALRWQPVPLVPTITTEDGLYCVYCDLHNRLPAGYRQLVTTTGGSWRWGWWFWVAVRSMVMMELNRGKTVVEITPRPQRVRKPGEKTKAPWTSGSQFTASVKKVILRFNGEWVERNEGWDYVCTDETVNYRVKLFSNDTHKHLLEYVQKKCGIDASVGQTKVVYKHDGEILMLTDDEDVSAFMEFAANSPQPPTLFVDVDYSMCDGGGTSNTTTQEGANESQIDMSTVNPTYSHDHTYGLNDFYDDVVPETQQQQQQEEGQQQAVDEEEDRTTNRGCADDEAHVFNLSFAGITLEDDEEDEEDDDEDDEEEDEEEDDEGVTLRAEGFEHRTHRSSTSRYEVLCVNSGCAWRMTARKVGDNGMFHVRFFNDVHTCSRTQLNSNHRQANKKVLGAFIKKKFLRANRTYQPRDIVDDINQQFGLSIGYATGWRARWNALDSIRGSPSESFTRLPAYLYNLELTNPGTQTSIRVDTEGRFEECFVALGVAIHTFLQNLRRVLIIDAAHLKGPYLGTMFLVVAMDGNNNIVPIAFGVGKSETADEWTWFLSKLKRCIGEPEGLVFMSDRAASINAAITTIFPNSHHALCCRHLVMNVRSRDARIKVFKTPYWKACKAYTTYVFDRMMNILRVSIPDGARLMEEVGVERWSRVYFPGIRYNIMTSNSAESINAMSRFARRLPIVGLIEYFRAFQQEWYFIRRAKADSLDHPLTEWAQHKIWKRVGKSVTWTALGIGYNVWEVHDGGRNANVDMHQHICECRQWQLSGLPCGHAIAVAKKTKIRDVYSLVDVPYFKAENYKATYIGVIKPVGPPETWQFPDTPLQSVRPPIIKKRRVGRPNVNARRPSRGEGSSLRRCPRCGDHGHKSDTCPLFPASSGSSQQSMLEPHGTIRSDSLYQDFQFN</sequence>
<dbReference type="InterPro" id="IPR006564">
    <property type="entry name" value="Znf_PMZ"/>
</dbReference>
<evidence type="ECO:0000256" key="3">
    <source>
        <dbReference type="ARBA" id="ARBA00022833"/>
    </source>
</evidence>
<dbReference type="Pfam" id="PF00665">
    <property type="entry name" value="rve"/>
    <property type="match status" value="1"/>
</dbReference>
<evidence type="ECO:0000256" key="2">
    <source>
        <dbReference type="ARBA" id="ARBA00022771"/>
    </source>
</evidence>
<reference evidence="9" key="1">
    <citation type="submission" date="2023-03" db="EMBL/GenBank/DDBJ databases">
        <title>Chromosome-scale reference genome and RAD-based genetic map of yellow starthistle (Centaurea solstitialis) reveal putative structural variation and QTLs associated with invader traits.</title>
        <authorList>
            <person name="Reatini B."/>
            <person name="Cang F.A."/>
            <person name="Jiang Q."/>
            <person name="Mckibben M.T.W."/>
            <person name="Barker M.S."/>
            <person name="Rieseberg L.H."/>
            <person name="Dlugosch K.M."/>
        </authorList>
    </citation>
    <scope>NUCLEOTIDE SEQUENCE</scope>
    <source>
        <strain evidence="9">CAN-66</strain>
        <tissue evidence="9">Leaf</tissue>
    </source>
</reference>
<dbReference type="InterPro" id="IPR018289">
    <property type="entry name" value="MULE_transposase_dom"/>
</dbReference>
<dbReference type="SUPFAM" id="SSF53098">
    <property type="entry name" value="Ribonuclease H-like"/>
    <property type="match status" value="1"/>
</dbReference>
<dbReference type="PANTHER" id="PTHR31973">
    <property type="entry name" value="POLYPROTEIN, PUTATIVE-RELATED"/>
    <property type="match status" value="1"/>
</dbReference>
<feature type="region of interest" description="Disordered" evidence="5">
    <location>
        <begin position="1459"/>
        <end position="1581"/>
    </location>
</feature>
<dbReference type="EMBL" id="JARYMX010000004">
    <property type="protein sequence ID" value="KAJ9551356.1"/>
    <property type="molecule type" value="Genomic_DNA"/>
</dbReference>
<feature type="compositionally biased region" description="Acidic residues" evidence="5">
    <location>
        <begin position="1546"/>
        <end position="1571"/>
    </location>
</feature>
<feature type="domain" description="CCHC-type" evidence="6">
    <location>
        <begin position="244"/>
        <end position="259"/>
    </location>
</feature>
<dbReference type="SMART" id="SM00575">
    <property type="entry name" value="ZnF_PMZ"/>
    <property type="match status" value="1"/>
</dbReference>
<feature type="region of interest" description="Disordered" evidence="5">
    <location>
        <begin position="661"/>
        <end position="685"/>
    </location>
</feature>
<dbReference type="Pfam" id="PF14223">
    <property type="entry name" value="Retrotran_gag_2"/>
    <property type="match status" value="1"/>
</dbReference>
<feature type="region of interest" description="Disordered" evidence="5">
    <location>
        <begin position="2083"/>
        <end position="2106"/>
    </location>
</feature>
<dbReference type="Pfam" id="PF25597">
    <property type="entry name" value="SH3_retrovirus"/>
    <property type="match status" value="1"/>
</dbReference>
<keyword evidence="10" id="KW-1185">Reference proteome</keyword>
<evidence type="ECO:0000259" key="6">
    <source>
        <dbReference type="PROSITE" id="PS50158"/>
    </source>
</evidence>
<dbReference type="Pfam" id="PF10551">
    <property type="entry name" value="MULE"/>
    <property type="match status" value="1"/>
</dbReference>
<evidence type="ECO:0000256" key="1">
    <source>
        <dbReference type="ARBA" id="ARBA00022723"/>
    </source>
</evidence>
<dbReference type="PROSITE" id="PS50994">
    <property type="entry name" value="INTEGRASE"/>
    <property type="match status" value="1"/>
</dbReference>
<feature type="domain" description="SWIM-type" evidence="7">
    <location>
        <begin position="1995"/>
        <end position="2027"/>
    </location>
</feature>
<dbReference type="InterPro" id="IPR013103">
    <property type="entry name" value="RVT_2"/>
</dbReference>
<dbReference type="InterPro" id="IPR025724">
    <property type="entry name" value="GAG-pre-integrase_dom"/>
</dbReference>
<dbReference type="Proteomes" id="UP001172457">
    <property type="component" value="Chromosome 4"/>
</dbReference>
<protein>
    <recommendedName>
        <fullName evidence="11">Polyprotein</fullName>
    </recommendedName>
</protein>
<proteinExistence type="predicted"/>
<evidence type="ECO:0000313" key="9">
    <source>
        <dbReference type="EMBL" id="KAJ9551356.1"/>
    </source>
</evidence>
<dbReference type="PROSITE" id="PS50158">
    <property type="entry name" value="ZF_CCHC"/>
    <property type="match status" value="2"/>
</dbReference>
<dbReference type="GO" id="GO:0008270">
    <property type="term" value="F:zinc ion binding"/>
    <property type="evidence" value="ECO:0007669"/>
    <property type="project" value="UniProtKB-KW"/>
</dbReference>
<dbReference type="PANTHER" id="PTHR31973:SF185">
    <property type="entry name" value="TRANSPOSASE, MUDR, PLANT, MULE TRANSPOSASE DOMAIN-CONTAINING PROTEIN"/>
    <property type="match status" value="1"/>
</dbReference>
<feature type="domain" description="CCHC-type" evidence="6">
    <location>
        <begin position="2101"/>
        <end position="2117"/>
    </location>
</feature>
<dbReference type="GO" id="GO:0003676">
    <property type="term" value="F:nucleic acid binding"/>
    <property type="evidence" value="ECO:0007669"/>
    <property type="project" value="InterPro"/>
</dbReference>
<name>A0AA38TCB9_9ASTR</name>
<evidence type="ECO:0000259" key="8">
    <source>
        <dbReference type="PROSITE" id="PS50994"/>
    </source>
</evidence>
<dbReference type="Pfam" id="PF07727">
    <property type="entry name" value="RVT_2"/>
    <property type="match status" value="1"/>
</dbReference>
<dbReference type="Gene3D" id="3.30.420.10">
    <property type="entry name" value="Ribonuclease H-like superfamily/Ribonuclease H"/>
    <property type="match status" value="1"/>
</dbReference>
<gene>
    <name evidence="9" type="ORF">OSB04_015401</name>
</gene>
<feature type="compositionally biased region" description="Basic and acidic residues" evidence="5">
    <location>
        <begin position="1523"/>
        <end position="1535"/>
    </location>
</feature>
<evidence type="ECO:0000259" key="7">
    <source>
        <dbReference type="PROSITE" id="PS50966"/>
    </source>
</evidence>
<dbReference type="InterPro" id="IPR012337">
    <property type="entry name" value="RNaseH-like_sf"/>
</dbReference>
<dbReference type="Pfam" id="PF13976">
    <property type="entry name" value="gag_pre-integrs"/>
    <property type="match status" value="1"/>
</dbReference>
<dbReference type="InterPro" id="IPR001878">
    <property type="entry name" value="Znf_CCHC"/>
</dbReference>
<keyword evidence="1" id="KW-0479">Metal-binding</keyword>
<dbReference type="InterPro" id="IPR043502">
    <property type="entry name" value="DNA/RNA_pol_sf"/>
</dbReference>
<keyword evidence="3" id="KW-0862">Zinc</keyword>
<feature type="region of interest" description="Disordered" evidence="5">
    <location>
        <begin position="2117"/>
        <end position="2136"/>
    </location>
</feature>
<dbReference type="InterPro" id="IPR036397">
    <property type="entry name" value="RNaseH_sf"/>
</dbReference>
<dbReference type="Pfam" id="PF04434">
    <property type="entry name" value="SWIM"/>
    <property type="match status" value="1"/>
</dbReference>
<feature type="compositionally biased region" description="Low complexity" evidence="5">
    <location>
        <begin position="667"/>
        <end position="681"/>
    </location>
</feature>
<dbReference type="SMART" id="SM00343">
    <property type="entry name" value="ZnF_C2HC"/>
    <property type="match status" value="2"/>
</dbReference>
<feature type="compositionally biased region" description="Low complexity" evidence="5">
    <location>
        <begin position="1502"/>
        <end position="1516"/>
    </location>
</feature>
<dbReference type="SUPFAM" id="SSF57756">
    <property type="entry name" value="Retrovirus zinc finger-like domains"/>
    <property type="match status" value="1"/>
</dbReference>
<dbReference type="InterPro" id="IPR057670">
    <property type="entry name" value="SH3_retrovirus"/>
</dbReference>
<keyword evidence="2 4" id="KW-0863">Zinc-finger</keyword>
<evidence type="ECO:0000256" key="4">
    <source>
        <dbReference type="PROSITE-ProRule" id="PRU00047"/>
    </source>
</evidence>
<dbReference type="SUPFAM" id="SSF56672">
    <property type="entry name" value="DNA/RNA polymerases"/>
    <property type="match status" value="1"/>
</dbReference>
<dbReference type="GO" id="GO:0015074">
    <property type="term" value="P:DNA integration"/>
    <property type="evidence" value="ECO:0007669"/>
    <property type="project" value="InterPro"/>
</dbReference>
<dbReference type="InterPro" id="IPR001584">
    <property type="entry name" value="Integrase_cat-core"/>
</dbReference>
<accession>A0AA38TCB9</accession>
<evidence type="ECO:0000313" key="10">
    <source>
        <dbReference type="Proteomes" id="UP001172457"/>
    </source>
</evidence>
<organism evidence="9 10">
    <name type="scientific">Centaurea solstitialis</name>
    <name type="common">yellow star-thistle</name>
    <dbReference type="NCBI Taxonomy" id="347529"/>
    <lineage>
        <taxon>Eukaryota</taxon>
        <taxon>Viridiplantae</taxon>
        <taxon>Streptophyta</taxon>
        <taxon>Embryophyta</taxon>
        <taxon>Tracheophyta</taxon>
        <taxon>Spermatophyta</taxon>
        <taxon>Magnoliopsida</taxon>
        <taxon>eudicotyledons</taxon>
        <taxon>Gunneridae</taxon>
        <taxon>Pentapetalae</taxon>
        <taxon>asterids</taxon>
        <taxon>campanulids</taxon>
        <taxon>Asterales</taxon>
        <taxon>Asteraceae</taxon>
        <taxon>Carduoideae</taxon>
        <taxon>Cardueae</taxon>
        <taxon>Centaureinae</taxon>
        <taxon>Centaurea</taxon>
    </lineage>
</organism>
<dbReference type="CDD" id="cd09272">
    <property type="entry name" value="RNase_HI_RT_Ty1"/>
    <property type="match status" value="1"/>
</dbReference>
<feature type="domain" description="Integrase catalytic" evidence="8">
    <location>
        <begin position="360"/>
        <end position="539"/>
    </location>
</feature>